<evidence type="ECO:0000256" key="3">
    <source>
        <dbReference type="ARBA" id="ARBA00012347"/>
    </source>
</evidence>
<name>A0A922HVT7_DERFA</name>
<proteinExistence type="predicted"/>
<sequence>MEISSWTLIWLLIIFWSFYNIIRSSLTAEYQRKLFSTYGLSLGIISIHLQNESITRWINNIQCHQMPYRRNVYNNQYQKPYCYYLQLIYGYYFKLSILISYVLFPYAFYQISKSLIYTNEFQQFINHFYIRSNSINGIDNNKNDDNQLIVMFPGLTLSWIDSLYFFIAICICSLLHEFGHALAANRHSVQIDTFGFQFNLCLPLTFVSIPIEQYLKHDLIAKMEIACAGLMSNFIICLISLFCIVFNPMAIFYTSINDGLLITSVDQSIISGLNEYDVITKVNSVPINSQNDLFMTLNKISKYQTGFCIEHNFIDQFQRWSSCNLEKCCNKSDQRSNLCFIFKRIKIESLNNEYCNVTKELSSSNLYHLAKFESNLQDYYKSCLPVRKIIDKTTQFCRHKNDCLNTYYGKSDCLFPLALESHSIRLIIIETDEHKMDKILFWGPPMELIQAIKVTKMKPLFSFITLEAFNNVEMFFRYLWIISMTMIQFNLLPFSPLDGYQMLTLATDYIESKCKIKSFRLLHRIAHLWSAIIILLYIMLAIFKIINHS</sequence>
<dbReference type="Pfam" id="PF02163">
    <property type="entry name" value="Peptidase_M50"/>
    <property type="match status" value="1"/>
</dbReference>
<feature type="domain" description="Peptidase M50" evidence="11">
    <location>
        <begin position="164"/>
        <end position="515"/>
    </location>
</feature>
<evidence type="ECO:0000256" key="6">
    <source>
        <dbReference type="ARBA" id="ARBA00022989"/>
    </source>
</evidence>
<dbReference type="GO" id="GO:1905897">
    <property type="term" value="P:regulation of response to endoplasmic reticulum stress"/>
    <property type="evidence" value="ECO:0007669"/>
    <property type="project" value="TreeGrafter"/>
</dbReference>
<reference evidence="12" key="3">
    <citation type="journal article" date="2021" name="World Allergy Organ. J.">
        <title>Chromosome-level assembly of Dermatophagoides farinae genome and transcriptome reveals two novel allergens Der f 37 and Der f 39.</title>
        <authorList>
            <person name="Chen J."/>
            <person name="Cai Z."/>
            <person name="Fan D."/>
            <person name="Hu J."/>
            <person name="Hou Y."/>
            <person name="He Y."/>
            <person name="Zhang Z."/>
            <person name="Zhao Z."/>
            <person name="Gao P."/>
            <person name="Hu W."/>
            <person name="Sun J."/>
            <person name="Li J."/>
            <person name="Ji K."/>
        </authorList>
    </citation>
    <scope>NUCLEOTIDE SEQUENCE</scope>
    <source>
        <strain evidence="12">JKM2019</strain>
    </source>
</reference>
<dbReference type="GO" id="GO:0031293">
    <property type="term" value="P:membrane protein intracellular domain proteolysis"/>
    <property type="evidence" value="ECO:0007669"/>
    <property type="project" value="TreeGrafter"/>
</dbReference>
<dbReference type="PANTHER" id="PTHR13325:SF3">
    <property type="entry name" value="MEMBRANE-BOUND TRANSCRIPTION FACTOR SITE-2 PROTEASE"/>
    <property type="match status" value="1"/>
</dbReference>
<evidence type="ECO:0000256" key="2">
    <source>
        <dbReference type="ARBA" id="ARBA00004127"/>
    </source>
</evidence>
<keyword evidence="6 10" id="KW-1133">Transmembrane helix</keyword>
<evidence type="ECO:0000256" key="9">
    <source>
        <dbReference type="ARBA" id="ARBA00045828"/>
    </source>
</evidence>
<dbReference type="GO" id="GO:0004222">
    <property type="term" value="F:metalloendopeptidase activity"/>
    <property type="evidence" value="ECO:0007669"/>
    <property type="project" value="InterPro"/>
</dbReference>
<comment type="function">
    <text evidence="9">Zinc metalloprotease that mediates intramembrane proteolysis of proteins such as ATF6, ATF6B, SREBF1/SREBP1 and SREBF2/SREBP2. Catalyzes the second step in the proteolytic activation of the sterol regulatory element-binding proteins (SREBPs) SREBF1/SREBP1 and SREBF2/SREBP2: cleaves SREBPs within the first transmembrane segment, thereby releasing the N-terminal segment with a portion of the transmembrane segment attached. Mature N-terminal SREBP fragments shuttle to the nucleus and activate gene transcription. Also mediates the second step in the proteolytic activation of the cyclic AMP-dependent transcription factor ATF-6 (ATF6 and ATF6B). Involved in intramembrane proteolysis during bone formation. In astrocytes and osteoblasts, upon DNA damage and ER stress, mediates the second step of the regulated intramembrane proteolytic activation of the transcription factor CREB3L1, leading to the inhibition of cell-cycle progression.</text>
</comment>
<evidence type="ECO:0000256" key="1">
    <source>
        <dbReference type="ARBA" id="ARBA00001350"/>
    </source>
</evidence>
<feature type="transmembrane region" description="Helical" evidence="10">
    <location>
        <begin position="525"/>
        <end position="546"/>
    </location>
</feature>
<reference evidence="12" key="2">
    <citation type="submission" date="2020-06" db="EMBL/GenBank/DDBJ databases">
        <authorList>
            <person name="Ji K."/>
            <person name="Li J."/>
        </authorList>
    </citation>
    <scope>NUCLEOTIDE SEQUENCE</scope>
    <source>
        <strain evidence="12">JKM2019</strain>
        <tissue evidence="12">Whole body</tissue>
    </source>
</reference>
<dbReference type="PANTHER" id="PTHR13325">
    <property type="entry name" value="PROTEASE M50 MEMBRANE-BOUND TRANSCRIPTION FACTOR SITE 2 PROTEASE"/>
    <property type="match status" value="1"/>
</dbReference>
<gene>
    <name evidence="13" type="primary">MBTPS2</name>
    <name evidence="13" type="ORF">DERF_010388</name>
    <name evidence="12" type="ORF">HUG17_0337</name>
</gene>
<feature type="transmembrane region" description="Helical" evidence="10">
    <location>
        <begin position="148"/>
        <end position="176"/>
    </location>
</feature>
<keyword evidence="5 10" id="KW-0812">Transmembrane</keyword>
<evidence type="ECO:0000256" key="4">
    <source>
        <dbReference type="ARBA" id="ARBA00014400"/>
    </source>
</evidence>
<evidence type="ECO:0000313" key="14">
    <source>
        <dbReference type="Proteomes" id="UP000790347"/>
    </source>
</evidence>
<keyword evidence="13" id="KW-0378">Hydrolase</keyword>
<dbReference type="EMBL" id="SDOV01000001">
    <property type="protein sequence ID" value="KAH7644799.1"/>
    <property type="molecule type" value="Genomic_DNA"/>
</dbReference>
<dbReference type="OrthoDB" id="69989at2759"/>
<keyword evidence="7 10" id="KW-0472">Membrane</keyword>
<comment type="caution">
    <text evidence="13">The sequence shown here is derived from an EMBL/GenBank/DDBJ whole genome shotgun (WGS) entry which is preliminary data.</text>
</comment>
<dbReference type="Proteomes" id="UP000790347">
    <property type="component" value="Unassembled WGS sequence"/>
</dbReference>
<evidence type="ECO:0000313" key="13">
    <source>
        <dbReference type="EMBL" id="KAH9511970.1"/>
    </source>
</evidence>
<dbReference type="EMBL" id="ASGP02000004">
    <property type="protein sequence ID" value="KAH9511970.1"/>
    <property type="molecule type" value="Genomic_DNA"/>
</dbReference>
<protein>
    <recommendedName>
        <fullName evidence="4">Membrane-bound transcription factor site-2 protease</fullName>
        <ecNumber evidence="3">3.4.24.85</ecNumber>
    </recommendedName>
    <alternativeName>
        <fullName evidence="8">Endopeptidase S2P</fullName>
    </alternativeName>
</protein>
<dbReference type="GO" id="GO:0005737">
    <property type="term" value="C:cytoplasm"/>
    <property type="evidence" value="ECO:0007669"/>
    <property type="project" value="TreeGrafter"/>
</dbReference>
<dbReference type="InterPro" id="IPR001193">
    <property type="entry name" value="MBTPS2"/>
</dbReference>
<dbReference type="Proteomes" id="UP000828236">
    <property type="component" value="Unassembled WGS sequence"/>
</dbReference>
<evidence type="ECO:0000313" key="12">
    <source>
        <dbReference type="EMBL" id="KAH7644799.1"/>
    </source>
</evidence>
<keyword evidence="14" id="KW-1185">Reference proteome</keyword>
<evidence type="ECO:0000256" key="7">
    <source>
        <dbReference type="ARBA" id="ARBA00023136"/>
    </source>
</evidence>
<accession>A0A922HVT7</accession>
<feature type="transmembrane region" description="Helical" evidence="10">
    <location>
        <begin position="89"/>
        <end position="109"/>
    </location>
</feature>
<dbReference type="InterPro" id="IPR008915">
    <property type="entry name" value="Peptidase_M50"/>
</dbReference>
<dbReference type="EC" id="3.4.24.85" evidence="3"/>
<comment type="subcellular location">
    <subcellularLocation>
        <location evidence="2">Endomembrane system</location>
        <topology evidence="2">Multi-pass membrane protein</topology>
    </subcellularLocation>
</comment>
<feature type="transmembrane region" description="Helical" evidence="10">
    <location>
        <begin position="6"/>
        <end position="22"/>
    </location>
</feature>
<evidence type="ECO:0000256" key="10">
    <source>
        <dbReference type="SAM" id="Phobius"/>
    </source>
</evidence>
<reference evidence="13" key="1">
    <citation type="submission" date="2013-05" db="EMBL/GenBank/DDBJ databases">
        <authorList>
            <person name="Yim A.K.Y."/>
            <person name="Chan T.F."/>
            <person name="Ji K.M."/>
            <person name="Liu X.Y."/>
            <person name="Zhou J.W."/>
            <person name="Li R.Q."/>
            <person name="Yang K.Y."/>
            <person name="Li J."/>
            <person name="Li M."/>
            <person name="Law P.T.W."/>
            <person name="Wu Y.L."/>
            <person name="Cai Z.L."/>
            <person name="Qin H."/>
            <person name="Bao Y."/>
            <person name="Leung R.K.K."/>
            <person name="Ng P.K.S."/>
            <person name="Zou J."/>
            <person name="Zhong X.J."/>
            <person name="Ran P.X."/>
            <person name="Zhong N.S."/>
            <person name="Liu Z.G."/>
            <person name="Tsui S.K.W."/>
        </authorList>
    </citation>
    <scope>NUCLEOTIDE SEQUENCE</scope>
    <source>
        <strain evidence="13">Derf</strain>
        <tissue evidence="13">Whole organism</tissue>
    </source>
</reference>
<dbReference type="GO" id="GO:0016020">
    <property type="term" value="C:membrane"/>
    <property type="evidence" value="ECO:0007669"/>
    <property type="project" value="InterPro"/>
</dbReference>
<dbReference type="AlphaFoldDB" id="A0A922HVT7"/>
<reference evidence="13" key="4">
    <citation type="journal article" date="2022" name="Res Sq">
        <title>Comparative Genomics Reveals Insights into the Divergent Evolution of Astigmatic Mites and Household Pest Adaptations.</title>
        <authorList>
            <person name="Xiong Q."/>
            <person name="Wan A.T.-Y."/>
            <person name="Liu X.-Y."/>
            <person name="Fung C.S.-H."/>
            <person name="Xiao X."/>
            <person name="Malainual N."/>
            <person name="Hou J."/>
            <person name="Wang L."/>
            <person name="Wang M."/>
            <person name="Yang K."/>
            <person name="Cui Y."/>
            <person name="Leung E."/>
            <person name="Nong W."/>
            <person name="Shin S.-K."/>
            <person name="Au S."/>
            <person name="Jeong K.Y."/>
            <person name="Chew F.T."/>
            <person name="Hui J."/>
            <person name="Leung T.F."/>
            <person name="Tungtrongchitr A."/>
            <person name="Zhong N."/>
            <person name="Liu Z."/>
            <person name="Tsui S."/>
        </authorList>
    </citation>
    <scope>NUCLEOTIDE SEQUENCE</scope>
    <source>
        <strain evidence="13">Derf</strain>
        <tissue evidence="13">Whole organism</tissue>
    </source>
</reference>
<evidence type="ECO:0000256" key="5">
    <source>
        <dbReference type="ARBA" id="ARBA00022692"/>
    </source>
</evidence>
<evidence type="ECO:0000259" key="11">
    <source>
        <dbReference type="Pfam" id="PF02163"/>
    </source>
</evidence>
<organism evidence="13 14">
    <name type="scientific">Dermatophagoides farinae</name>
    <name type="common">American house dust mite</name>
    <dbReference type="NCBI Taxonomy" id="6954"/>
    <lineage>
        <taxon>Eukaryota</taxon>
        <taxon>Metazoa</taxon>
        <taxon>Ecdysozoa</taxon>
        <taxon>Arthropoda</taxon>
        <taxon>Chelicerata</taxon>
        <taxon>Arachnida</taxon>
        <taxon>Acari</taxon>
        <taxon>Acariformes</taxon>
        <taxon>Sarcoptiformes</taxon>
        <taxon>Astigmata</taxon>
        <taxon>Psoroptidia</taxon>
        <taxon>Analgoidea</taxon>
        <taxon>Pyroglyphidae</taxon>
        <taxon>Dermatophagoidinae</taxon>
        <taxon>Dermatophagoides</taxon>
    </lineage>
</organism>
<keyword evidence="13" id="KW-0645">Protease</keyword>
<evidence type="ECO:0000256" key="8">
    <source>
        <dbReference type="ARBA" id="ARBA00032658"/>
    </source>
</evidence>
<dbReference type="GO" id="GO:0012505">
    <property type="term" value="C:endomembrane system"/>
    <property type="evidence" value="ECO:0007669"/>
    <property type="project" value="UniProtKB-SubCell"/>
</dbReference>
<feature type="transmembrane region" description="Helical" evidence="10">
    <location>
        <begin position="227"/>
        <end position="253"/>
    </location>
</feature>
<comment type="catalytic activity">
    <reaction evidence="1">
        <text>Cleaves several transcription factors that are type-2 transmembrane proteins within membrane-spanning domains. Known substrates include sterol regulatory element-binding protein (SREBP) -1, SREBP-2 and forms of the transcriptional activator ATF6. SREBP-2 is cleaved at the site 477-DRSRILL-|-CVLTFLCLSFNPLTSLLQWGGA-505. The residues Asn-Pro, 11 residues distal to the site of cleavage in the membrane-spanning domain, are important for cleavage by S2P endopeptidase. Replacement of either of these residues does not prevent cleavage, but there is no cleavage if both of these residues are replaced.</text>
        <dbReference type="EC" id="3.4.24.85"/>
    </reaction>
</comment>